<protein>
    <submittedName>
        <fullName evidence="1">Uncharacterized protein</fullName>
    </submittedName>
</protein>
<organism evidence="1">
    <name type="scientific">Siphoviridae sp. ctKwY15</name>
    <dbReference type="NCBI Taxonomy" id="2827843"/>
    <lineage>
        <taxon>Viruses</taxon>
        <taxon>Duplodnaviria</taxon>
        <taxon>Heunggongvirae</taxon>
        <taxon>Uroviricota</taxon>
        <taxon>Caudoviricetes</taxon>
    </lineage>
</organism>
<proteinExistence type="predicted"/>
<accession>A0A8S5SUH0</accession>
<reference evidence="1" key="1">
    <citation type="journal article" date="2021" name="Proc. Natl. Acad. Sci. U.S.A.">
        <title>A Catalog of Tens of Thousands of Viruses from Human Metagenomes Reveals Hidden Associations with Chronic Diseases.</title>
        <authorList>
            <person name="Tisza M.J."/>
            <person name="Buck C.B."/>
        </authorList>
    </citation>
    <scope>NUCLEOTIDE SEQUENCE</scope>
    <source>
        <strain evidence="1">CtKwY15</strain>
    </source>
</reference>
<sequence>MLEMYLWFTFSPRKQTHCDLVITQRGEADFLNS</sequence>
<name>A0A8S5SUH0_9CAUD</name>
<evidence type="ECO:0000313" key="1">
    <source>
        <dbReference type="EMBL" id="DAF54451.1"/>
    </source>
</evidence>
<dbReference type="EMBL" id="BK032679">
    <property type="protein sequence ID" value="DAF54451.1"/>
    <property type="molecule type" value="Genomic_DNA"/>
</dbReference>